<protein>
    <recommendedName>
        <fullName evidence="4">Spore coat protein</fullName>
    </recommendedName>
</protein>
<feature type="region of interest" description="Disordered" evidence="1">
    <location>
        <begin position="1"/>
        <end position="27"/>
    </location>
</feature>
<comment type="caution">
    <text evidence="2">The sequence shown here is derived from an EMBL/GenBank/DDBJ whole genome shotgun (WGS) entry which is preliminary data.</text>
</comment>
<dbReference type="EMBL" id="PGVD01000088">
    <property type="protein sequence ID" value="PLR89053.1"/>
    <property type="molecule type" value="Genomic_DNA"/>
</dbReference>
<sequence length="173" mass="18763">MDDYQAPFPSQVDDYQAPFPSQVGGAMDYQMPFPSQVGGAMDDYQAPFPSQVAGVKEDYEMPLSPQVKGVKEEYQPPLWREQMPQQMPVKGVEDVADSGCKDPAQVKGPFAGQGNPFPPPVGPAPGTAPIFTPQHGQFAQPPFVNPYGYGSGPMDGSPYGMPRYLDESNDNED</sequence>
<name>A0ABX4SXS7_9BACI</name>
<accession>A0ABX4SXS7</accession>
<keyword evidence="3" id="KW-1185">Reference proteome</keyword>
<gene>
    <name evidence="2" type="ORF">CVD25_21935</name>
</gene>
<evidence type="ECO:0000256" key="1">
    <source>
        <dbReference type="SAM" id="MobiDB-lite"/>
    </source>
</evidence>
<evidence type="ECO:0008006" key="4">
    <source>
        <dbReference type="Google" id="ProtNLM"/>
    </source>
</evidence>
<feature type="region of interest" description="Disordered" evidence="1">
    <location>
        <begin position="79"/>
        <end position="173"/>
    </location>
</feature>
<evidence type="ECO:0000313" key="3">
    <source>
        <dbReference type="Proteomes" id="UP000235114"/>
    </source>
</evidence>
<organism evidence="2 3">
    <name type="scientific">Bacillus canaveralius</name>
    <dbReference type="NCBI Taxonomy" id="1403243"/>
    <lineage>
        <taxon>Bacteria</taxon>
        <taxon>Bacillati</taxon>
        <taxon>Bacillota</taxon>
        <taxon>Bacilli</taxon>
        <taxon>Bacillales</taxon>
        <taxon>Bacillaceae</taxon>
        <taxon>Bacillus</taxon>
    </lineage>
</organism>
<proteinExistence type="predicted"/>
<dbReference type="Proteomes" id="UP000235114">
    <property type="component" value="Unassembled WGS sequence"/>
</dbReference>
<reference evidence="2 3" key="1">
    <citation type="submission" date="2017-12" db="EMBL/GenBank/DDBJ databases">
        <title>Comparative Functional Genomics of Dry Heat Resistant strains isolated from the Viking Spacecraft.</title>
        <authorList>
            <person name="Seuylemezian A."/>
            <person name="Cooper K."/>
            <person name="Vaishampayan P."/>
        </authorList>
    </citation>
    <scope>NUCLEOTIDE SEQUENCE [LARGE SCALE GENOMIC DNA]</scope>
    <source>
        <strain evidence="2 3">ATCC 29669</strain>
    </source>
</reference>
<evidence type="ECO:0000313" key="2">
    <source>
        <dbReference type="EMBL" id="PLR89053.1"/>
    </source>
</evidence>